<gene>
    <name evidence="12" type="ORF">TGP89_246060</name>
</gene>
<dbReference type="EC" id="2.7.7.6" evidence="2 8"/>
<feature type="compositionally biased region" description="Basic and acidic residues" evidence="9">
    <location>
        <begin position="1015"/>
        <end position="1025"/>
    </location>
</feature>
<feature type="compositionally biased region" description="Basic and acidic residues" evidence="9">
    <location>
        <begin position="1535"/>
        <end position="1544"/>
    </location>
</feature>
<dbReference type="GO" id="GO:0003677">
    <property type="term" value="F:DNA binding"/>
    <property type="evidence" value="ECO:0007669"/>
    <property type="project" value="InterPro"/>
</dbReference>
<evidence type="ECO:0000256" key="9">
    <source>
        <dbReference type="SAM" id="MobiDB-lite"/>
    </source>
</evidence>
<feature type="compositionally biased region" description="Polar residues" evidence="9">
    <location>
        <begin position="630"/>
        <end position="644"/>
    </location>
</feature>
<comment type="caution">
    <text evidence="12">The sequence shown here is derived from an EMBL/GenBank/DDBJ whole genome shotgun (WGS) entry which is preliminary data.</text>
</comment>
<evidence type="ECO:0000259" key="11">
    <source>
        <dbReference type="Pfam" id="PF14700"/>
    </source>
</evidence>
<feature type="region of interest" description="Disordered" evidence="9">
    <location>
        <begin position="883"/>
        <end position="902"/>
    </location>
</feature>
<proteinExistence type="inferred from homology"/>
<feature type="region of interest" description="Disordered" evidence="9">
    <location>
        <begin position="909"/>
        <end position="942"/>
    </location>
</feature>
<dbReference type="Proteomes" id="UP000028828">
    <property type="component" value="Unassembled WGS sequence"/>
</dbReference>
<feature type="region of interest" description="Disordered" evidence="9">
    <location>
        <begin position="1063"/>
        <end position="1082"/>
    </location>
</feature>
<feature type="compositionally biased region" description="Low complexity" evidence="9">
    <location>
        <begin position="388"/>
        <end position="406"/>
    </location>
</feature>
<evidence type="ECO:0000256" key="4">
    <source>
        <dbReference type="ARBA" id="ARBA00022679"/>
    </source>
</evidence>
<feature type="region of interest" description="Disordered" evidence="9">
    <location>
        <begin position="707"/>
        <end position="754"/>
    </location>
</feature>
<dbReference type="EMBL" id="AEYI02000576">
    <property type="protein sequence ID" value="KFG47822.1"/>
    <property type="molecule type" value="Genomic_DNA"/>
</dbReference>
<dbReference type="InterPro" id="IPR043502">
    <property type="entry name" value="DNA/RNA_pol_sf"/>
</dbReference>
<dbReference type="InterPro" id="IPR029262">
    <property type="entry name" value="RPOL_N"/>
</dbReference>
<feature type="region of interest" description="Disordered" evidence="9">
    <location>
        <begin position="388"/>
        <end position="420"/>
    </location>
</feature>
<feature type="compositionally biased region" description="Basic residues" evidence="9">
    <location>
        <begin position="188"/>
        <end position="206"/>
    </location>
</feature>
<organism evidence="12 13">
    <name type="scientific">Toxoplasma gondii p89</name>
    <dbReference type="NCBI Taxonomy" id="943119"/>
    <lineage>
        <taxon>Eukaryota</taxon>
        <taxon>Sar</taxon>
        <taxon>Alveolata</taxon>
        <taxon>Apicomplexa</taxon>
        <taxon>Conoidasida</taxon>
        <taxon>Coccidia</taxon>
        <taxon>Eucoccidiorida</taxon>
        <taxon>Eimeriorina</taxon>
        <taxon>Sarcocystidae</taxon>
        <taxon>Toxoplasma</taxon>
    </lineage>
</organism>
<dbReference type="PANTHER" id="PTHR10102">
    <property type="entry name" value="DNA-DIRECTED RNA POLYMERASE, MITOCHONDRIAL"/>
    <property type="match status" value="1"/>
</dbReference>
<name>A0A086KTV4_TOXGO</name>
<feature type="compositionally biased region" description="Low complexity" evidence="9">
    <location>
        <begin position="98"/>
        <end position="111"/>
    </location>
</feature>
<dbReference type="Gene3D" id="1.10.287.280">
    <property type="match status" value="1"/>
</dbReference>
<dbReference type="SUPFAM" id="SSF56672">
    <property type="entry name" value="DNA/RNA polymerases"/>
    <property type="match status" value="1"/>
</dbReference>
<reference evidence="12 13" key="1">
    <citation type="submission" date="2014-03" db="EMBL/GenBank/DDBJ databases">
        <authorList>
            <person name="Sibley D."/>
            <person name="Venepally P."/>
            <person name="Karamycheva S."/>
            <person name="Hadjithomas M."/>
            <person name="Khan A."/>
            <person name="Brunk B."/>
            <person name="Roos D."/>
            <person name="Caler E."/>
            <person name="Lorenzi H."/>
        </authorList>
    </citation>
    <scope>NUCLEOTIDE SEQUENCE [LARGE SCALE GENOMIC DNA]</scope>
    <source>
        <strain evidence="13">p89</strain>
    </source>
</reference>
<feature type="domain" description="DNA-directed RNA polymerase N-terminal" evidence="11">
    <location>
        <begin position="1455"/>
        <end position="1487"/>
    </location>
</feature>
<evidence type="ECO:0000256" key="5">
    <source>
        <dbReference type="ARBA" id="ARBA00022695"/>
    </source>
</evidence>
<comment type="catalytic activity">
    <reaction evidence="7 8">
        <text>RNA(n) + a ribonucleoside 5'-triphosphate = RNA(n+1) + diphosphate</text>
        <dbReference type="Rhea" id="RHEA:21248"/>
        <dbReference type="Rhea" id="RHEA-COMP:14527"/>
        <dbReference type="Rhea" id="RHEA-COMP:17342"/>
        <dbReference type="ChEBI" id="CHEBI:33019"/>
        <dbReference type="ChEBI" id="CHEBI:61557"/>
        <dbReference type="ChEBI" id="CHEBI:140395"/>
        <dbReference type="EC" id="2.7.7.6"/>
    </reaction>
</comment>
<dbReference type="GO" id="GO:0003899">
    <property type="term" value="F:DNA-directed RNA polymerase activity"/>
    <property type="evidence" value="ECO:0007669"/>
    <property type="project" value="UniProtKB-EC"/>
</dbReference>
<keyword evidence="5 8" id="KW-0548">Nucleotidyltransferase</keyword>
<evidence type="ECO:0000256" key="1">
    <source>
        <dbReference type="ARBA" id="ARBA00009493"/>
    </source>
</evidence>
<keyword evidence="3 8" id="KW-0240">DNA-directed RNA polymerase</keyword>
<feature type="region of interest" description="Disordered" evidence="9">
    <location>
        <begin position="588"/>
        <end position="679"/>
    </location>
</feature>
<feature type="region of interest" description="Disordered" evidence="9">
    <location>
        <begin position="82"/>
        <end position="111"/>
    </location>
</feature>
<keyword evidence="4 8" id="KW-0808">Transferase</keyword>
<dbReference type="PROSITE" id="PS00900">
    <property type="entry name" value="RNA_POL_PHAGE_1"/>
    <property type="match status" value="1"/>
</dbReference>
<feature type="compositionally biased region" description="Low complexity" evidence="9">
    <location>
        <begin position="1523"/>
        <end position="1534"/>
    </location>
</feature>
<feature type="region of interest" description="Disordered" evidence="9">
    <location>
        <begin position="1494"/>
        <end position="1544"/>
    </location>
</feature>
<feature type="compositionally biased region" description="Polar residues" evidence="9">
    <location>
        <begin position="1378"/>
        <end position="1392"/>
    </location>
</feature>
<dbReference type="Gene3D" id="1.10.150.20">
    <property type="entry name" value="5' to 3' exonuclease, C-terminal subdomain"/>
    <property type="match status" value="1"/>
</dbReference>
<feature type="region of interest" description="Disordered" evidence="9">
    <location>
        <begin position="1378"/>
        <end position="1441"/>
    </location>
</feature>
<feature type="compositionally biased region" description="Basic and acidic residues" evidence="9">
    <location>
        <begin position="589"/>
        <end position="598"/>
    </location>
</feature>
<feature type="compositionally biased region" description="Basic and acidic residues" evidence="9">
    <location>
        <begin position="1235"/>
        <end position="1251"/>
    </location>
</feature>
<dbReference type="InterPro" id="IPR037159">
    <property type="entry name" value="RNA_POL_N_sf"/>
</dbReference>
<keyword evidence="6 8" id="KW-0804">Transcription</keyword>
<dbReference type="PANTHER" id="PTHR10102:SF0">
    <property type="entry name" value="DNA-DIRECTED RNA POLYMERASE, MITOCHONDRIAL"/>
    <property type="match status" value="1"/>
</dbReference>
<protein>
    <recommendedName>
        <fullName evidence="2 8">DNA-directed RNA polymerase</fullName>
        <ecNumber evidence="2 8">2.7.7.6</ecNumber>
    </recommendedName>
</protein>
<feature type="compositionally biased region" description="Polar residues" evidence="9">
    <location>
        <begin position="1027"/>
        <end position="1036"/>
    </location>
</feature>
<feature type="compositionally biased region" description="Low complexity" evidence="9">
    <location>
        <begin position="1393"/>
        <end position="1436"/>
    </location>
</feature>
<feature type="domain" description="DNA-directed RNA polymerase C-terminal" evidence="10">
    <location>
        <begin position="1713"/>
        <end position="2122"/>
    </location>
</feature>
<dbReference type="GO" id="GO:0034245">
    <property type="term" value="C:mitochondrial DNA-directed RNA polymerase complex"/>
    <property type="evidence" value="ECO:0007669"/>
    <property type="project" value="TreeGrafter"/>
</dbReference>
<evidence type="ECO:0000256" key="2">
    <source>
        <dbReference type="ARBA" id="ARBA00012418"/>
    </source>
</evidence>
<dbReference type="GO" id="GO:0006390">
    <property type="term" value="P:mitochondrial transcription"/>
    <property type="evidence" value="ECO:0007669"/>
    <property type="project" value="TreeGrafter"/>
</dbReference>
<feature type="region of interest" description="Disordered" evidence="9">
    <location>
        <begin position="156"/>
        <end position="217"/>
    </location>
</feature>
<dbReference type="Pfam" id="PF00940">
    <property type="entry name" value="RNA_pol"/>
    <property type="match status" value="1"/>
</dbReference>
<feature type="compositionally biased region" description="Acidic residues" evidence="9">
    <location>
        <begin position="1073"/>
        <end position="1082"/>
    </location>
</feature>
<evidence type="ECO:0000256" key="3">
    <source>
        <dbReference type="ARBA" id="ARBA00022478"/>
    </source>
</evidence>
<feature type="region of interest" description="Disordered" evidence="9">
    <location>
        <begin position="478"/>
        <end position="540"/>
    </location>
</feature>
<dbReference type="OrthoDB" id="276422at2759"/>
<feature type="compositionally biased region" description="Low complexity" evidence="9">
    <location>
        <begin position="490"/>
        <end position="539"/>
    </location>
</feature>
<evidence type="ECO:0000256" key="8">
    <source>
        <dbReference type="RuleBase" id="RU003805"/>
    </source>
</evidence>
<comment type="similarity">
    <text evidence="1 8">Belongs to the phage and mitochondrial RNA polymerase family.</text>
</comment>
<feature type="compositionally biased region" description="Acidic residues" evidence="9">
    <location>
        <begin position="1504"/>
        <end position="1522"/>
    </location>
</feature>
<evidence type="ECO:0000256" key="6">
    <source>
        <dbReference type="ARBA" id="ARBA00023163"/>
    </source>
</evidence>
<dbReference type="InterPro" id="IPR002092">
    <property type="entry name" value="DNA-dir_Rpol_phage-type"/>
</dbReference>
<feature type="compositionally biased region" description="Low complexity" evidence="9">
    <location>
        <begin position="713"/>
        <end position="754"/>
    </location>
</feature>
<dbReference type="Gene3D" id="1.10.1320.10">
    <property type="entry name" value="DNA-directed RNA polymerase, N-terminal domain"/>
    <property type="match status" value="1"/>
</dbReference>
<evidence type="ECO:0000313" key="12">
    <source>
        <dbReference type="EMBL" id="KFG47822.1"/>
    </source>
</evidence>
<dbReference type="PROSITE" id="PS00489">
    <property type="entry name" value="RNA_POL_PHAGE_2"/>
    <property type="match status" value="1"/>
</dbReference>
<evidence type="ECO:0000313" key="13">
    <source>
        <dbReference type="Proteomes" id="UP000028828"/>
    </source>
</evidence>
<evidence type="ECO:0000256" key="7">
    <source>
        <dbReference type="ARBA" id="ARBA00048552"/>
    </source>
</evidence>
<feature type="compositionally biased region" description="Basic and acidic residues" evidence="9">
    <location>
        <begin position="1063"/>
        <end position="1072"/>
    </location>
</feature>
<feature type="compositionally biased region" description="Basic and acidic residues" evidence="9">
    <location>
        <begin position="919"/>
        <end position="928"/>
    </location>
</feature>
<feature type="region of interest" description="Disordered" evidence="9">
    <location>
        <begin position="1011"/>
        <end position="1054"/>
    </location>
</feature>
<dbReference type="InterPro" id="IPR046950">
    <property type="entry name" value="DNA-dir_Rpol_C_phage-type"/>
</dbReference>
<evidence type="ECO:0000259" key="10">
    <source>
        <dbReference type="Pfam" id="PF00940"/>
    </source>
</evidence>
<feature type="compositionally biased region" description="Low complexity" evidence="9">
    <location>
        <begin position="886"/>
        <end position="902"/>
    </location>
</feature>
<sequence>MSRRASILLSFSVFSLLKKDERGFRSSLSVTFLFFRSSLSFRASQSSPCVRLFLVFCMHGCERATMQAFLSLRPARRQPFRFAGPERRVPGAPQRETSPASSSSNRGGSAVYVTSTAGASAAEEKAARRRQRVQSVCVLNARAAGLVSAFASGESRRLPGWRHSGSTQTAGTTPGDRGRQRETEVLATRRRRDHTVRSRRAERRRKSEASPSAELTQKENCGSLATLKWTSFQGERPHVSSVGSFLHVSARCVSRLALPESPRSCVLRRTSVASLPPAAASSLLPRSSLSVFSLLLSRSSSPLAVFSGCATARNTVGLSKAFRAAVVSRDPGRCFSSSSAAVEGAHSSALPDVSGSSFLRGSSAFPCSTSASPPLSIPLPSSPASAVPSFLDSSSSSSSSSSSHSPSQHEAEASRASAAPASWPFQDALDALAAQGVHTPDEQAQALGFASAPHLGLETLRRLSPLQEKLVFHWLLTGEPSPPRSEAKDPAASSSSAASFPAASPSSGESAAPSALSPLSPPSTEASCASPPTSAGASPPSLPACVLSCLHILEEEMLLKGLVISDLPRQVFFSHLREAALPQEIAVEESERKQREAQQLRTHHEKTSRDWRSSGDLFAQARDPGAGNSGVHTPQIQSRASGSQERTRQGGDMACGTKRGGRTEGGQLPSEQDAASPRRQELLNSEWITARKKEIYGDNPYPFPLRWKHRSGHGPSSLSSPPHGHSRSPSSISSSSPSSSLLSSPSSSLLSSPSSSLLSSSSSSLLSSSSGDDSVVSSEASLQEHPSSCSSEEPLCILEKRQIIVERCVWARMLEEMEQQKSFLAGAGADRSGDASEALFVDRGLAKRVWYFWVGEMRTRIAALQQEQQQMLSRFSRKLAPDEDSASLSSSSASSSGFAAGVGKSERGECVTSKKRRADKGAEADDARSSSTSTWSAPKADEGLQKDLEAEKTLLPLDVDATVLALITARTAVQLILVPTASSAVLPGKKGRGDEARLLGGDALVEALEEDVERPEELRGPRERAATSASLPTCSAATEEDSGGNLQTLETAEPLETLEAAAKETAERRAEDSETEENGEDVEATAAALIQNRTQRQVPVTQMALAIGNAVNLEVNALRSESFFRGAAGGSLFSASSSSRLVLPQPRLFREHELLKKRAEGKTLDPRESRELQRLLATPHSHHEIWDIKKKLQVGGLLLGVLLRHAFVEADYAAAKRELAEELQQKEREKELIRRAKEKRQHGEAERENVKRTARPAECTDTLEAVRATECTDTPGVSEEGVEVAPQPGEVQGTQPSEQRNKPKRKRGRPKPLFGTAFDSEDFAHLTVYRSRRSFTKVEVPAFFHRVIYNPKTQRFLGVIQMRRVCYSQLVSGQKHTSFFSPGKQQPSGHNTSTSSPSSSSPLSSAPASSSSPSSFAPPSSSPSPSASGAPLAPSSFRTLPSPPSQVASPSFWIFLKYLPMVLPPLPWQDYSRGAYLMLRNSFVRAVSYGEVKSAGRVSRKEEEELEESEEREECEAPDESGDSASAADSSSGSEPREKKRKETCAKREKIAFLGGAGRVKMARDFHAYDTALPRAVVSALGSQAWRINKAVLGVMEAVWERGLEVGRLPPRDSAGLEEEIFQLRRVVSNPRSSGTSAASIRLRHLLQQAGKLQSERPSFLLKLQVARCFQHLDAVYFPHNIDFRGRCYPLPPHLNHMGDDICRSLLVFAEAKPLGPQGLGWLKVHIANLFGVNKVSFAERQAWVDARREQLLQVAEDPLNPRSLHLLEQEADDPWQALSALLELKKVVAHGEENSAQFLSALPIHQDGSCNGLQHYAALGRDRRGGEAVNLIGGEKPRDVYSFVLEVVKQRVHADAARGSEGSGCSGAAPPPPESRLAALLIEHNLLQRKVVKQTVMTICYGVTAIGARDQVTRQLEDLIGETVDEATLKSLGGYLSRVVLSSIGEVFQSAMRLKKWLDEVSKTLNRLGLPVAWMLPLIHFGAEQPYRSGKAMEVRTVFQTHIVRVAGDDTPTSASKQRLGFPPNFIHSLDATHMMLTARRCLLRDPPPLVPPAFSQSVGGVETAWATPWKPMAFAAVHDSYWTHAGDVDRMRTILRQEFVRLYSQPILEEFYEGLRARLGRFAEDLPPPPTKGSLDITEVLHSDYFFH</sequence>
<comment type="function">
    <text evidence="8">DNA-dependent RNA polymerase catalyzes the transcription of DNA into RNA using the four ribonucleoside triphosphates as substrates.</text>
</comment>
<feature type="region of interest" description="Disordered" evidence="9">
    <location>
        <begin position="1235"/>
        <end position="1316"/>
    </location>
</feature>
<accession>A0A086KTV4</accession>
<dbReference type="Pfam" id="PF14700">
    <property type="entry name" value="RPOL_N"/>
    <property type="match status" value="1"/>
</dbReference>
<dbReference type="VEuPathDB" id="ToxoDB:TGP89_246060"/>